<sequence length="275" mass="29095">MRQSTFWTLFLPLLAASQNLDSIPSPLICRDTLDGSPPFRDNNIPCLLGCLSPVTVPTDGLLPGMINSTAIPYCRLDCVHREATPEQSSRAPDCNAGCETSNAATPENLGWCMYWCVNGFGDFVHSTTCIPGLVYGDPTISVIPPDITVTLRLFTQPPEFGAWLETQAILSTQVMPTAAPQTSFQDDSRGSTTTSSSSATPMPETSTSSTTVELTTRNTPESTASTSSPDASGQGQAGAVESEPNDNENRASLLAGLFAWPILLTGAALMSGLLL</sequence>
<dbReference type="EMBL" id="JAGSXJ010000008">
    <property type="protein sequence ID" value="KAH6689103.1"/>
    <property type="molecule type" value="Genomic_DNA"/>
</dbReference>
<comment type="caution">
    <text evidence="3">The sequence shown here is derived from an EMBL/GenBank/DDBJ whole genome shotgun (WGS) entry which is preliminary data.</text>
</comment>
<organism evidence="3 4">
    <name type="scientific">Plectosphaerella plurivora</name>
    <dbReference type="NCBI Taxonomy" id="936078"/>
    <lineage>
        <taxon>Eukaryota</taxon>
        <taxon>Fungi</taxon>
        <taxon>Dikarya</taxon>
        <taxon>Ascomycota</taxon>
        <taxon>Pezizomycotina</taxon>
        <taxon>Sordariomycetes</taxon>
        <taxon>Hypocreomycetidae</taxon>
        <taxon>Glomerellales</taxon>
        <taxon>Plectosphaerellaceae</taxon>
        <taxon>Plectosphaerella</taxon>
    </lineage>
</organism>
<name>A0A9P8VG10_9PEZI</name>
<dbReference type="AlphaFoldDB" id="A0A9P8VG10"/>
<feature type="region of interest" description="Disordered" evidence="1">
    <location>
        <begin position="176"/>
        <end position="247"/>
    </location>
</feature>
<proteinExistence type="predicted"/>
<feature type="compositionally biased region" description="Polar residues" evidence="1">
    <location>
        <begin position="176"/>
        <end position="185"/>
    </location>
</feature>
<protein>
    <submittedName>
        <fullName evidence="3">Uncharacterized protein</fullName>
    </submittedName>
</protein>
<reference evidence="3" key="1">
    <citation type="journal article" date="2021" name="Nat. Commun.">
        <title>Genetic determinants of endophytism in the Arabidopsis root mycobiome.</title>
        <authorList>
            <person name="Mesny F."/>
            <person name="Miyauchi S."/>
            <person name="Thiergart T."/>
            <person name="Pickel B."/>
            <person name="Atanasova L."/>
            <person name="Karlsson M."/>
            <person name="Huettel B."/>
            <person name="Barry K.W."/>
            <person name="Haridas S."/>
            <person name="Chen C."/>
            <person name="Bauer D."/>
            <person name="Andreopoulos W."/>
            <person name="Pangilinan J."/>
            <person name="LaButti K."/>
            <person name="Riley R."/>
            <person name="Lipzen A."/>
            <person name="Clum A."/>
            <person name="Drula E."/>
            <person name="Henrissat B."/>
            <person name="Kohler A."/>
            <person name="Grigoriev I.V."/>
            <person name="Martin F.M."/>
            <person name="Hacquard S."/>
        </authorList>
    </citation>
    <scope>NUCLEOTIDE SEQUENCE</scope>
    <source>
        <strain evidence="3">MPI-SDFR-AT-0117</strain>
    </source>
</reference>
<evidence type="ECO:0000256" key="2">
    <source>
        <dbReference type="SAM" id="SignalP"/>
    </source>
</evidence>
<feature type="compositionally biased region" description="Low complexity" evidence="1">
    <location>
        <begin position="190"/>
        <end position="219"/>
    </location>
</feature>
<evidence type="ECO:0000313" key="4">
    <source>
        <dbReference type="Proteomes" id="UP000770015"/>
    </source>
</evidence>
<feature type="compositionally biased region" description="Polar residues" evidence="1">
    <location>
        <begin position="220"/>
        <end position="234"/>
    </location>
</feature>
<dbReference type="OrthoDB" id="3023467at2759"/>
<feature type="chain" id="PRO_5040198493" evidence="2">
    <location>
        <begin position="17"/>
        <end position="275"/>
    </location>
</feature>
<keyword evidence="4" id="KW-1185">Reference proteome</keyword>
<feature type="signal peptide" evidence="2">
    <location>
        <begin position="1"/>
        <end position="16"/>
    </location>
</feature>
<evidence type="ECO:0000313" key="3">
    <source>
        <dbReference type="EMBL" id="KAH6689103.1"/>
    </source>
</evidence>
<evidence type="ECO:0000256" key="1">
    <source>
        <dbReference type="SAM" id="MobiDB-lite"/>
    </source>
</evidence>
<dbReference type="Proteomes" id="UP000770015">
    <property type="component" value="Unassembled WGS sequence"/>
</dbReference>
<gene>
    <name evidence="3" type="ORF">F5X68DRAFT_77259</name>
</gene>
<accession>A0A9P8VG10</accession>
<keyword evidence="2" id="KW-0732">Signal</keyword>